<keyword evidence="5" id="KW-1185">Reference proteome</keyword>
<sequence length="393" mass="41452">MGKPEEVRVEVPDLGSDAAAAASGWRGTAWICRALSARCLLVLVLSAAVLLSAVFWLPLFRAHRSGFVSDDSGSVHGELRFLILFVDYGSAFEFWGSSAADKASFILQKPISALVTAAARLEYEIFEEIGIPNTKNAYVKLMNSDGSTVESPVTIEASVLSDIGSGNLLPDRMRQLAQFITGPDSNNLGLNNSVFGKVKQVQLSSYLENSISSLPPSPSPSPSDGIVSAEPPSLISISSPAPASAPALLNNHYGQPPCFYSHTLPSHSPGAYPPAPNVGIKSHQPQFHAVNVPVPSPSTEPPNFPPIYSEHSPNLAAPSSHEVMKPNPKVAREPSLAPVSHASSSIPGSGGGEGLLAAPLSSFISLSSGCFSLEMLRDQIYTDEIQDLEVTDG</sequence>
<dbReference type="InterPro" id="IPR055464">
    <property type="entry name" value="DUF7036"/>
</dbReference>
<dbReference type="PANTHER" id="PTHR33826:SF4">
    <property type="entry name" value="F20B24.21"/>
    <property type="match status" value="1"/>
</dbReference>
<proteinExistence type="predicted"/>
<feature type="domain" description="DUF7036" evidence="3">
    <location>
        <begin position="104"/>
        <end position="196"/>
    </location>
</feature>
<name>A0A8J5GZ24_ZINOF</name>
<evidence type="ECO:0000256" key="1">
    <source>
        <dbReference type="SAM" id="MobiDB-lite"/>
    </source>
</evidence>
<feature type="region of interest" description="Disordered" evidence="1">
    <location>
        <begin position="315"/>
        <end position="350"/>
    </location>
</feature>
<evidence type="ECO:0000313" key="5">
    <source>
        <dbReference type="Proteomes" id="UP000734854"/>
    </source>
</evidence>
<gene>
    <name evidence="4" type="ORF">ZIOFF_033202</name>
</gene>
<dbReference type="Proteomes" id="UP000734854">
    <property type="component" value="Unassembled WGS sequence"/>
</dbReference>
<evidence type="ECO:0000259" key="3">
    <source>
        <dbReference type="Pfam" id="PF23041"/>
    </source>
</evidence>
<keyword evidence="2" id="KW-0812">Transmembrane</keyword>
<feature type="region of interest" description="Disordered" evidence="1">
    <location>
        <begin position="209"/>
        <end position="230"/>
    </location>
</feature>
<dbReference type="Pfam" id="PF23041">
    <property type="entry name" value="DUF7036"/>
    <property type="match status" value="1"/>
</dbReference>
<feature type="transmembrane region" description="Helical" evidence="2">
    <location>
        <begin position="39"/>
        <end position="59"/>
    </location>
</feature>
<dbReference type="EMBL" id="JACMSC010000009">
    <property type="protein sequence ID" value="KAG6507849.1"/>
    <property type="molecule type" value="Genomic_DNA"/>
</dbReference>
<protein>
    <recommendedName>
        <fullName evidence="3">DUF7036 domain-containing protein</fullName>
    </recommendedName>
</protein>
<comment type="caution">
    <text evidence="4">The sequence shown here is derived from an EMBL/GenBank/DDBJ whole genome shotgun (WGS) entry which is preliminary data.</text>
</comment>
<evidence type="ECO:0000313" key="4">
    <source>
        <dbReference type="EMBL" id="KAG6507849.1"/>
    </source>
</evidence>
<dbReference type="PANTHER" id="PTHR33826">
    <property type="entry name" value="F20B24.21"/>
    <property type="match status" value="1"/>
</dbReference>
<reference evidence="4 5" key="1">
    <citation type="submission" date="2020-08" db="EMBL/GenBank/DDBJ databases">
        <title>Plant Genome Project.</title>
        <authorList>
            <person name="Zhang R.-G."/>
        </authorList>
    </citation>
    <scope>NUCLEOTIDE SEQUENCE [LARGE SCALE GENOMIC DNA]</scope>
    <source>
        <tissue evidence="4">Rhizome</tissue>
    </source>
</reference>
<organism evidence="4 5">
    <name type="scientific">Zingiber officinale</name>
    <name type="common">Ginger</name>
    <name type="synonym">Amomum zingiber</name>
    <dbReference type="NCBI Taxonomy" id="94328"/>
    <lineage>
        <taxon>Eukaryota</taxon>
        <taxon>Viridiplantae</taxon>
        <taxon>Streptophyta</taxon>
        <taxon>Embryophyta</taxon>
        <taxon>Tracheophyta</taxon>
        <taxon>Spermatophyta</taxon>
        <taxon>Magnoliopsida</taxon>
        <taxon>Liliopsida</taxon>
        <taxon>Zingiberales</taxon>
        <taxon>Zingiberaceae</taxon>
        <taxon>Zingiber</taxon>
    </lineage>
</organism>
<keyword evidence="2" id="KW-0472">Membrane</keyword>
<evidence type="ECO:0000256" key="2">
    <source>
        <dbReference type="SAM" id="Phobius"/>
    </source>
</evidence>
<dbReference type="AlphaFoldDB" id="A0A8J5GZ24"/>
<keyword evidence="2" id="KW-1133">Transmembrane helix</keyword>
<accession>A0A8J5GZ24</accession>
<feature type="compositionally biased region" description="Low complexity" evidence="1">
    <location>
        <begin position="338"/>
        <end position="347"/>
    </location>
</feature>